<name>A0A846S3R3_9MICO</name>
<dbReference type="RefSeq" id="WP_167951313.1">
    <property type="nucleotide sequence ID" value="NZ_BAAAPQ010000040.1"/>
</dbReference>
<keyword evidence="8" id="KW-1185">Reference proteome</keyword>
<dbReference type="EMBL" id="JAATJN010000001">
    <property type="protein sequence ID" value="NJC57653.1"/>
    <property type="molecule type" value="Genomic_DNA"/>
</dbReference>
<evidence type="ECO:0000256" key="2">
    <source>
        <dbReference type="ARBA" id="ARBA00022630"/>
    </source>
</evidence>
<evidence type="ECO:0000313" key="7">
    <source>
        <dbReference type="EMBL" id="NJC57653.1"/>
    </source>
</evidence>
<dbReference type="SUPFAM" id="SSF51905">
    <property type="entry name" value="FAD/NAD(P)-binding domain"/>
    <property type="match status" value="2"/>
</dbReference>
<dbReference type="GO" id="GO:0016651">
    <property type="term" value="F:oxidoreductase activity, acting on NAD(P)H"/>
    <property type="evidence" value="ECO:0007669"/>
    <property type="project" value="TreeGrafter"/>
</dbReference>
<dbReference type="PANTHER" id="PTHR43557:SF2">
    <property type="entry name" value="RIESKE DOMAIN-CONTAINING PROTEIN-RELATED"/>
    <property type="match status" value="1"/>
</dbReference>
<dbReference type="InterPro" id="IPR023753">
    <property type="entry name" value="FAD/NAD-binding_dom"/>
</dbReference>
<evidence type="ECO:0000256" key="1">
    <source>
        <dbReference type="ARBA" id="ARBA00001974"/>
    </source>
</evidence>
<dbReference type="InterPro" id="IPR028202">
    <property type="entry name" value="Reductase_C"/>
</dbReference>
<keyword evidence="4" id="KW-0560">Oxidoreductase</keyword>
<evidence type="ECO:0000259" key="5">
    <source>
        <dbReference type="Pfam" id="PF07992"/>
    </source>
</evidence>
<dbReference type="InterPro" id="IPR016156">
    <property type="entry name" value="FAD/NAD-linked_Rdtase_dimer_sf"/>
</dbReference>
<accession>A0A846S3R3</accession>
<evidence type="ECO:0000256" key="3">
    <source>
        <dbReference type="ARBA" id="ARBA00022827"/>
    </source>
</evidence>
<evidence type="ECO:0000259" key="6">
    <source>
        <dbReference type="Pfam" id="PF14759"/>
    </source>
</evidence>
<organism evidence="7 8">
    <name type="scientific">Brevibacterium marinum</name>
    <dbReference type="NCBI Taxonomy" id="418643"/>
    <lineage>
        <taxon>Bacteria</taxon>
        <taxon>Bacillati</taxon>
        <taxon>Actinomycetota</taxon>
        <taxon>Actinomycetes</taxon>
        <taxon>Micrococcales</taxon>
        <taxon>Brevibacteriaceae</taxon>
        <taxon>Brevibacterium</taxon>
    </lineage>
</organism>
<keyword evidence="2" id="KW-0285">Flavoprotein</keyword>
<evidence type="ECO:0000256" key="4">
    <source>
        <dbReference type="ARBA" id="ARBA00023002"/>
    </source>
</evidence>
<comment type="caution">
    <text evidence="7">The sequence shown here is derived from an EMBL/GenBank/DDBJ whole genome shotgun (WGS) entry which is preliminary data.</text>
</comment>
<dbReference type="PANTHER" id="PTHR43557">
    <property type="entry name" value="APOPTOSIS-INDUCING FACTOR 1"/>
    <property type="match status" value="1"/>
</dbReference>
<feature type="domain" description="Reductase C-terminal" evidence="6">
    <location>
        <begin position="326"/>
        <end position="407"/>
    </location>
</feature>
<dbReference type="Proteomes" id="UP000576792">
    <property type="component" value="Unassembled WGS sequence"/>
</dbReference>
<gene>
    <name evidence="7" type="ORF">BKA07_002688</name>
</gene>
<keyword evidence="3" id="KW-0274">FAD</keyword>
<feature type="domain" description="FAD/NAD(P)-binding" evidence="5">
    <location>
        <begin position="7"/>
        <end position="302"/>
    </location>
</feature>
<dbReference type="Pfam" id="PF07992">
    <property type="entry name" value="Pyr_redox_2"/>
    <property type="match status" value="1"/>
</dbReference>
<dbReference type="GO" id="GO:0005737">
    <property type="term" value="C:cytoplasm"/>
    <property type="evidence" value="ECO:0007669"/>
    <property type="project" value="TreeGrafter"/>
</dbReference>
<dbReference type="Gene3D" id="3.50.50.60">
    <property type="entry name" value="FAD/NAD(P)-binding domain"/>
    <property type="match status" value="2"/>
</dbReference>
<dbReference type="PRINTS" id="PR00411">
    <property type="entry name" value="PNDRDTASEI"/>
</dbReference>
<dbReference type="Gene3D" id="3.30.390.30">
    <property type="match status" value="1"/>
</dbReference>
<dbReference type="AlphaFoldDB" id="A0A846S3R3"/>
<proteinExistence type="predicted"/>
<dbReference type="SUPFAM" id="SSF55424">
    <property type="entry name" value="FAD/NAD-linked reductases, dimerisation (C-terminal) domain"/>
    <property type="match status" value="1"/>
</dbReference>
<dbReference type="InterPro" id="IPR050446">
    <property type="entry name" value="FAD-oxidoreductase/Apoptosis"/>
</dbReference>
<comment type="cofactor">
    <cofactor evidence="1">
        <name>FAD</name>
        <dbReference type="ChEBI" id="CHEBI:57692"/>
    </cofactor>
</comment>
<reference evidence="7 8" key="1">
    <citation type="submission" date="2020-03" db="EMBL/GenBank/DDBJ databases">
        <title>Sequencing the genomes of 1000 actinobacteria strains.</title>
        <authorList>
            <person name="Klenk H.-P."/>
        </authorList>
    </citation>
    <scope>NUCLEOTIDE SEQUENCE [LARGE SCALE GENOMIC DNA]</scope>
    <source>
        <strain evidence="7 8">DSM 18964</strain>
    </source>
</reference>
<protein>
    <submittedName>
        <fullName evidence="7">NADPH-dependent 2,4-dienoyl-CoA reductase/sulfur reductase-like enzyme</fullName>
    </submittedName>
</protein>
<sequence>MAQEFGTVIIGAGIGGGTVVETLRDEGYSATIALVGADPAAPYYRPDLSKKVMLEGSDPAESALRGEEWYPAHDVTTFFGTTVTELDAKNRSITLDDGNSLNYGQAILATGSTPRTLDVPGADLGNIHTLRDAGDAVAIRSQFGQGSKVVIIGGGWVGLEVAAAAKNAGCEVTVVVRSAPPLRSVLGEEIGAYFEDLHRANGISFVSDAEATGFSGSKAVESVQTTVGDLSADLVVVGIGANPSIALAEAAELDTDGGIIVDEHMRSSDPSILAIGDIAEARNTLLNRRLRVEHWDNAVRQAEVAAATITGGEMTTGDKTYDWQPYFYTDQFDLGMEYVGHGTSDDDVVIRGDKSSGEFIVFWTRGGTVIAAMNVNIWDVGDELRALIGKDVSAARLQDESIELTEL</sequence>
<dbReference type="InterPro" id="IPR036188">
    <property type="entry name" value="FAD/NAD-bd_sf"/>
</dbReference>
<dbReference type="PRINTS" id="PR00368">
    <property type="entry name" value="FADPNR"/>
</dbReference>
<dbReference type="Pfam" id="PF14759">
    <property type="entry name" value="Reductase_C"/>
    <property type="match status" value="1"/>
</dbReference>
<evidence type="ECO:0000313" key="8">
    <source>
        <dbReference type="Proteomes" id="UP000576792"/>
    </source>
</evidence>